<name>D8Q2V9_SCHCM</name>
<dbReference type="RefSeq" id="XP_003032494.1">
    <property type="nucleotide sequence ID" value="XM_003032448.1"/>
</dbReference>
<evidence type="ECO:0000313" key="1">
    <source>
        <dbReference type="EMBL" id="EFI97591.1"/>
    </source>
</evidence>
<dbReference type="Proteomes" id="UP000007431">
    <property type="component" value="Unassembled WGS sequence"/>
</dbReference>
<dbReference type="GeneID" id="9590268"/>
<dbReference type="SUPFAM" id="SSF52047">
    <property type="entry name" value="RNI-like"/>
    <property type="match status" value="1"/>
</dbReference>
<reference evidence="1 2" key="1">
    <citation type="journal article" date="2010" name="Nat. Biotechnol.">
        <title>Genome sequence of the model mushroom Schizophyllum commune.</title>
        <authorList>
            <person name="Ohm R.A."/>
            <person name="de Jong J.F."/>
            <person name="Lugones L.G."/>
            <person name="Aerts A."/>
            <person name="Kothe E."/>
            <person name="Stajich J.E."/>
            <person name="de Vries R.P."/>
            <person name="Record E."/>
            <person name="Levasseur A."/>
            <person name="Baker S.E."/>
            <person name="Bartholomew K.A."/>
            <person name="Coutinho P.M."/>
            <person name="Erdmann S."/>
            <person name="Fowler T.J."/>
            <person name="Gathman A.C."/>
            <person name="Lombard V."/>
            <person name="Henrissat B."/>
            <person name="Knabe N."/>
            <person name="Kuees U."/>
            <person name="Lilly W.W."/>
            <person name="Lindquist E."/>
            <person name="Lucas S."/>
            <person name="Magnuson J.K."/>
            <person name="Piumi F."/>
            <person name="Raudaskoski M."/>
            <person name="Salamov A."/>
            <person name="Schmutz J."/>
            <person name="Schwarze F.W.M.R."/>
            <person name="vanKuyk P.A."/>
            <person name="Horton J.S."/>
            <person name="Grigoriev I.V."/>
            <person name="Woesten H.A.B."/>
        </authorList>
    </citation>
    <scope>NUCLEOTIDE SEQUENCE [LARGE SCALE GENOMIC DNA]</scope>
    <source>
        <strain evidence="2">H4-8 / FGSC 9210</strain>
    </source>
</reference>
<dbReference type="OrthoDB" id="2884356at2759"/>
<evidence type="ECO:0008006" key="3">
    <source>
        <dbReference type="Google" id="ProtNLM"/>
    </source>
</evidence>
<dbReference type="InParanoid" id="D8Q2V9"/>
<dbReference type="KEGG" id="scm:SCHCO_02665114"/>
<dbReference type="eggNOG" id="ENOG502RBQR">
    <property type="taxonomic scope" value="Eukaryota"/>
</dbReference>
<gene>
    <name evidence="1" type="ORF">SCHCODRAFT_107617</name>
</gene>
<sequence>MTKLEDYPHLPQEIVDEVVRLIDLDSDISSLKSCALAHRSFLDSSQACLFRELRFTSGESHNRPPKTAQILDILDKSPHIALYVRCVHLLEEPWSLWIADDTALPTLLRRFTNLDGMHASWKESYERCSALLAALDFVFHLPTFQCFRAADAWNFPPRMLSSMPTLRRLQLTEVYFRSWTIPAGSVERHNNLSSIELRLSSISFAQFSEELLAPACGLDLHNLRHLKTGLMKDKAMLMCFLKIAPILSSIQSLDFALYPEATTGESTSEPFGFILGAAFPHLRHLTLRSLFLERLFQTTRGRHCFAWLSSQLSHLPLIETLDLHFFVSLRTADDGAVWDKEWRALDRLLTESAPRLSRVRVHIAHVLDYMSRYQAEENAIARHVRGCLPLLGARDILHVLSETQPSITGTVAREV</sequence>
<evidence type="ECO:0000313" key="2">
    <source>
        <dbReference type="Proteomes" id="UP000007431"/>
    </source>
</evidence>
<feature type="non-terminal residue" evidence="1">
    <location>
        <position position="415"/>
    </location>
</feature>
<accession>D8Q2V9</accession>
<dbReference type="HOGENOM" id="CLU_662499_0_0_1"/>
<dbReference type="EMBL" id="GL377305">
    <property type="protein sequence ID" value="EFI97591.1"/>
    <property type="molecule type" value="Genomic_DNA"/>
</dbReference>
<dbReference type="AlphaFoldDB" id="D8Q2V9"/>
<keyword evidence="2" id="KW-1185">Reference proteome</keyword>
<protein>
    <recommendedName>
        <fullName evidence="3">F-box domain-containing protein</fullName>
    </recommendedName>
</protein>
<proteinExistence type="predicted"/>
<organism evidence="2">
    <name type="scientific">Schizophyllum commune (strain H4-8 / FGSC 9210)</name>
    <name type="common">Split gill fungus</name>
    <dbReference type="NCBI Taxonomy" id="578458"/>
    <lineage>
        <taxon>Eukaryota</taxon>
        <taxon>Fungi</taxon>
        <taxon>Dikarya</taxon>
        <taxon>Basidiomycota</taxon>
        <taxon>Agaricomycotina</taxon>
        <taxon>Agaricomycetes</taxon>
        <taxon>Agaricomycetidae</taxon>
        <taxon>Agaricales</taxon>
        <taxon>Schizophyllaceae</taxon>
        <taxon>Schizophyllum</taxon>
    </lineage>
</organism>
<dbReference type="VEuPathDB" id="FungiDB:SCHCODRAFT_02665114"/>